<sequence length="286" mass="31829">MEDYTHLRTVLFDVGKSVVSLSADCTKRIHTLDNKLDDLSKLLGKMLSLCLEEAAVVAKLAYQTQIFRINEERYQLILFSIFRLCTRCIQNALCDSNRQVQAIGLNFLKIAEISRCHAIARRLVGHLIHIPSSATQLKDVMLSMPGFRRTTTSASVAQDQTMTTKINIESDIKARGGNQLHESTVMAAQTLKHEEQDAAVDKNYDDDDDDWDAFQSLPAENPTAPTFDTHVERTDSQIATITDSSVIQNAESEYPSDTQNTERNASEETREPGANSTIDATDSKAS</sequence>
<dbReference type="InterPro" id="IPR044218">
    <property type="entry name" value="SWEETIE"/>
</dbReference>
<keyword evidence="3" id="KW-1185">Reference proteome</keyword>
<organism evidence="2 3">
    <name type="scientific">Dendrobium chrysotoxum</name>
    <name type="common">Orchid</name>
    <dbReference type="NCBI Taxonomy" id="161865"/>
    <lineage>
        <taxon>Eukaryota</taxon>
        <taxon>Viridiplantae</taxon>
        <taxon>Streptophyta</taxon>
        <taxon>Embryophyta</taxon>
        <taxon>Tracheophyta</taxon>
        <taxon>Spermatophyta</taxon>
        <taxon>Magnoliopsida</taxon>
        <taxon>Liliopsida</taxon>
        <taxon>Asparagales</taxon>
        <taxon>Orchidaceae</taxon>
        <taxon>Epidendroideae</taxon>
        <taxon>Malaxideae</taxon>
        <taxon>Dendrobiinae</taxon>
        <taxon>Dendrobium</taxon>
    </lineage>
</organism>
<name>A0AAV7FK96_DENCH</name>
<dbReference type="AlphaFoldDB" id="A0AAV7FK96"/>
<protein>
    <submittedName>
        <fullName evidence="2">Uncharacterized protein</fullName>
    </submittedName>
</protein>
<dbReference type="PANTHER" id="PTHR46975">
    <property type="entry name" value="PROTEIN SWEETIE"/>
    <property type="match status" value="1"/>
</dbReference>
<feature type="compositionally biased region" description="Polar residues" evidence="1">
    <location>
        <begin position="242"/>
        <end position="263"/>
    </location>
</feature>
<feature type="region of interest" description="Disordered" evidence="1">
    <location>
        <begin position="242"/>
        <end position="286"/>
    </location>
</feature>
<feature type="region of interest" description="Disordered" evidence="1">
    <location>
        <begin position="202"/>
        <end position="229"/>
    </location>
</feature>
<reference evidence="2 3" key="1">
    <citation type="journal article" date="2021" name="Hortic Res">
        <title>Chromosome-scale assembly of the Dendrobium chrysotoxum genome enhances the understanding of orchid evolution.</title>
        <authorList>
            <person name="Zhang Y."/>
            <person name="Zhang G.Q."/>
            <person name="Zhang D."/>
            <person name="Liu X.D."/>
            <person name="Xu X.Y."/>
            <person name="Sun W.H."/>
            <person name="Yu X."/>
            <person name="Zhu X."/>
            <person name="Wang Z.W."/>
            <person name="Zhao X."/>
            <person name="Zhong W.Y."/>
            <person name="Chen H."/>
            <person name="Yin W.L."/>
            <person name="Huang T."/>
            <person name="Niu S.C."/>
            <person name="Liu Z.J."/>
        </authorList>
    </citation>
    <scope>NUCLEOTIDE SEQUENCE [LARGE SCALE GENOMIC DNA]</scope>
    <source>
        <strain evidence="2">Lindl</strain>
    </source>
</reference>
<proteinExistence type="predicted"/>
<dbReference type="Proteomes" id="UP000775213">
    <property type="component" value="Unassembled WGS sequence"/>
</dbReference>
<evidence type="ECO:0000313" key="3">
    <source>
        <dbReference type="Proteomes" id="UP000775213"/>
    </source>
</evidence>
<gene>
    <name evidence="2" type="ORF">IEQ34_022840</name>
</gene>
<evidence type="ECO:0000313" key="2">
    <source>
        <dbReference type="EMBL" id="KAH0449040.1"/>
    </source>
</evidence>
<dbReference type="PANTHER" id="PTHR46975:SF2">
    <property type="entry name" value="PROTEIN SWEETIE"/>
    <property type="match status" value="1"/>
</dbReference>
<dbReference type="EMBL" id="JAGFBR010000019">
    <property type="protein sequence ID" value="KAH0449040.1"/>
    <property type="molecule type" value="Genomic_DNA"/>
</dbReference>
<dbReference type="GO" id="GO:0005975">
    <property type="term" value="P:carbohydrate metabolic process"/>
    <property type="evidence" value="ECO:0007669"/>
    <property type="project" value="InterPro"/>
</dbReference>
<evidence type="ECO:0000256" key="1">
    <source>
        <dbReference type="SAM" id="MobiDB-lite"/>
    </source>
</evidence>
<accession>A0AAV7FK96</accession>
<comment type="caution">
    <text evidence="2">The sequence shown here is derived from an EMBL/GenBank/DDBJ whole genome shotgun (WGS) entry which is preliminary data.</text>
</comment>